<dbReference type="Gene3D" id="3.40.50.12440">
    <property type="match status" value="1"/>
</dbReference>
<dbReference type="InterPro" id="IPR006656">
    <property type="entry name" value="Mopterin_OxRdtase"/>
</dbReference>
<keyword evidence="7" id="KW-1185">Reference proteome</keyword>
<dbReference type="SMART" id="SM00926">
    <property type="entry name" value="Molybdop_Fe4S4"/>
    <property type="match status" value="1"/>
</dbReference>
<reference evidence="6 7" key="1">
    <citation type="submission" date="2019-03" db="EMBL/GenBank/DDBJ databases">
        <title>Genomic Encyclopedia of Archaeal and Bacterial Type Strains, Phase II (KMG-II): from individual species to whole genera.</title>
        <authorList>
            <person name="Goeker M."/>
        </authorList>
    </citation>
    <scope>NUCLEOTIDE SEQUENCE [LARGE SCALE GENOMIC DNA]</scope>
    <source>
        <strain evidence="6 7">DSM 45499</strain>
    </source>
</reference>
<dbReference type="InterPro" id="IPR006657">
    <property type="entry name" value="MoPterin_dinucl-bd_dom"/>
</dbReference>
<gene>
    <name evidence="6" type="ORF">CLV71_102431</name>
</gene>
<comment type="caution">
    <text evidence="6">The sequence shown here is derived from an EMBL/GenBank/DDBJ whole genome shotgun (WGS) entry which is preliminary data.</text>
</comment>
<feature type="domain" description="4Fe-4S Mo/W bis-MGD-type" evidence="5">
    <location>
        <begin position="3"/>
        <end position="56"/>
    </location>
</feature>
<dbReference type="SUPFAM" id="SSF50692">
    <property type="entry name" value="ADC-like"/>
    <property type="match status" value="1"/>
</dbReference>
<dbReference type="SUPFAM" id="SSF53706">
    <property type="entry name" value="Formate dehydrogenase/DMSO reductase, domains 1-3"/>
    <property type="match status" value="1"/>
</dbReference>
<proteinExistence type="inferred from homology"/>
<keyword evidence="4" id="KW-0411">Iron-sulfur</keyword>
<comment type="similarity">
    <text evidence="1">Belongs to the prokaryotic molybdopterin-containing oxidoreductase family.</text>
</comment>
<keyword evidence="3" id="KW-0408">Iron</keyword>
<dbReference type="InterPro" id="IPR009010">
    <property type="entry name" value="Asp_de-COase-like_dom_sf"/>
</dbReference>
<keyword evidence="2" id="KW-0479">Metal-binding</keyword>
<dbReference type="Pfam" id="PF00384">
    <property type="entry name" value="Molybdopterin"/>
    <property type="match status" value="1"/>
</dbReference>
<evidence type="ECO:0000256" key="1">
    <source>
        <dbReference type="ARBA" id="ARBA00010312"/>
    </source>
</evidence>
<dbReference type="CDD" id="cd02781">
    <property type="entry name" value="MopB_CT_Acetylene-hydratase"/>
    <property type="match status" value="1"/>
</dbReference>
<dbReference type="OrthoDB" id="7376058at2"/>
<evidence type="ECO:0000313" key="6">
    <source>
        <dbReference type="EMBL" id="TDV56364.1"/>
    </source>
</evidence>
<dbReference type="Pfam" id="PF01568">
    <property type="entry name" value="Molydop_binding"/>
    <property type="match status" value="1"/>
</dbReference>
<dbReference type="GO" id="GO:0043546">
    <property type="term" value="F:molybdopterin cofactor binding"/>
    <property type="evidence" value="ECO:0007669"/>
    <property type="project" value="InterPro"/>
</dbReference>
<dbReference type="AlphaFoldDB" id="A0A4R7W1L5"/>
<evidence type="ECO:0000256" key="4">
    <source>
        <dbReference type="ARBA" id="ARBA00023014"/>
    </source>
</evidence>
<dbReference type="Gene3D" id="3.40.228.10">
    <property type="entry name" value="Dimethylsulfoxide Reductase, domain 2"/>
    <property type="match status" value="1"/>
</dbReference>
<evidence type="ECO:0000256" key="3">
    <source>
        <dbReference type="ARBA" id="ARBA00023004"/>
    </source>
</evidence>
<organism evidence="6 7">
    <name type="scientific">Actinophytocola oryzae</name>
    <dbReference type="NCBI Taxonomy" id="502181"/>
    <lineage>
        <taxon>Bacteria</taxon>
        <taxon>Bacillati</taxon>
        <taxon>Actinomycetota</taxon>
        <taxon>Actinomycetes</taxon>
        <taxon>Pseudonocardiales</taxon>
        <taxon>Pseudonocardiaceae</taxon>
    </lineage>
</organism>
<dbReference type="PANTHER" id="PTHR43742">
    <property type="entry name" value="TRIMETHYLAMINE-N-OXIDE REDUCTASE"/>
    <property type="match status" value="1"/>
</dbReference>
<dbReference type="Gene3D" id="3.40.50.740">
    <property type="match status" value="1"/>
</dbReference>
<dbReference type="GO" id="GO:0046872">
    <property type="term" value="F:metal ion binding"/>
    <property type="evidence" value="ECO:0007669"/>
    <property type="project" value="UniProtKB-KW"/>
</dbReference>
<name>A0A4R7W1L5_9PSEU</name>
<dbReference type="Gene3D" id="2.40.40.20">
    <property type="match status" value="1"/>
</dbReference>
<evidence type="ECO:0000313" key="7">
    <source>
        <dbReference type="Proteomes" id="UP000294927"/>
    </source>
</evidence>
<dbReference type="InterPro" id="IPR006963">
    <property type="entry name" value="Mopterin_OxRdtase_4Fe-4S_dom"/>
</dbReference>
<protein>
    <submittedName>
        <fullName evidence="6">Anaerobic selenocysteine-containing dehydrogenase</fullName>
    </submittedName>
</protein>
<sequence length="759" mass="82006">MNGRTVHGYCAQCKARCGSVAVVSEEDVLLSVRADPDHPNHSFCVKGAAAPRFVHDPTRLRHPMRRTNPKTAADPGWERIGWDEALTFVARRMREIAAAHGPESVVFTRPAPGGSHAGDWSPFLDRLAAAFGTPNVMTTGHICSWGRSGGAAHTFGGGLPTAHYEDAATILVWGHNPAVSNVQTWRRIQRATRRGARLVVVDPRATGTTRRADLWLRPRPGTDAALALGVTHLLLARGYYDPEFVTWWTNGPFLVDTETGRLLRRDGRFVVSDGSDEHAVDVEADPSTWGVRPRLRVDRPGARSAFSLLAERAARYDPETVARLTGVSEVDLGRLADLLANGPVCYDTYNGVEQHTDTAQTSRALGVLYALTGWLESPGGNVTFSSPGGLPKLRTDSSRRLGLADRPLGAPRNGVAAYDVYDAALTGHPYPVHALVAFGGNALLQNGDTRRGAEALRSLDLHVHVDMRENPTARFADLLLPASTPWESPGLVTGFGGGPDTQTWAQYRAPVVPPQHESRPDVEILFDLAVRLGLGDQFWDGDVHAAYAAQLEGTGLTLDELRASPGGLRRPGRTLTYHRHTRVRGDGTVTGFATPTRKVELYSEAFLDAGHDPLPVHNDRSAAFTPEFPLTLTSAKLRQYTHSTGRSIPSLRTQAPEPFLEVHPDDADTYGVHDGAMVRLATASGAIRLRAKVSTSVAAGVVATQTGWWEACEELGLPGHDPFSADGANVNLIISNAVRDPISGSVPVKDYPCRIEPLP</sequence>
<dbReference type="EMBL" id="SOCP01000002">
    <property type="protein sequence ID" value="TDV56364.1"/>
    <property type="molecule type" value="Genomic_DNA"/>
</dbReference>
<accession>A0A4R7W1L5</accession>
<dbReference type="InterPro" id="IPR037949">
    <property type="entry name" value="MopB_CT_Acetylene-hydratase"/>
</dbReference>
<evidence type="ECO:0000256" key="2">
    <source>
        <dbReference type="ARBA" id="ARBA00022723"/>
    </source>
</evidence>
<dbReference type="GO" id="GO:0018818">
    <property type="term" value="F:acetylene hydratase activity"/>
    <property type="evidence" value="ECO:0007669"/>
    <property type="project" value="InterPro"/>
</dbReference>
<evidence type="ECO:0000259" key="5">
    <source>
        <dbReference type="SMART" id="SM00926"/>
    </source>
</evidence>
<dbReference type="Gene3D" id="2.20.25.90">
    <property type="entry name" value="ADC-like domains"/>
    <property type="match status" value="1"/>
</dbReference>
<dbReference type="GO" id="GO:0016491">
    <property type="term" value="F:oxidoreductase activity"/>
    <property type="evidence" value="ECO:0007669"/>
    <property type="project" value="InterPro"/>
</dbReference>
<dbReference type="GO" id="GO:0051536">
    <property type="term" value="F:iron-sulfur cluster binding"/>
    <property type="evidence" value="ECO:0007669"/>
    <property type="project" value="UniProtKB-KW"/>
</dbReference>
<dbReference type="Proteomes" id="UP000294927">
    <property type="component" value="Unassembled WGS sequence"/>
</dbReference>
<dbReference type="PANTHER" id="PTHR43742:SF6">
    <property type="entry name" value="OXIDOREDUCTASE YYAE-RELATED"/>
    <property type="match status" value="1"/>
</dbReference>
<dbReference type="InterPro" id="IPR050612">
    <property type="entry name" value="Prok_Mopterin_Oxidored"/>
</dbReference>